<feature type="transmembrane region" description="Helical" evidence="12">
    <location>
        <begin position="114"/>
        <end position="134"/>
    </location>
</feature>
<keyword evidence="7 12" id="KW-1133">Transmembrane helix</keyword>
<evidence type="ECO:0000256" key="3">
    <source>
        <dbReference type="ARBA" id="ARBA00022475"/>
    </source>
</evidence>
<dbReference type="GO" id="GO:0004497">
    <property type="term" value="F:monooxygenase activity"/>
    <property type="evidence" value="ECO:0007669"/>
    <property type="project" value="UniProtKB-KW"/>
</dbReference>
<keyword evidence="9" id="KW-0408">Iron</keyword>
<evidence type="ECO:0000256" key="11">
    <source>
        <dbReference type="ARBA" id="ARBA00023136"/>
    </source>
</evidence>
<evidence type="ECO:0000256" key="8">
    <source>
        <dbReference type="ARBA" id="ARBA00023002"/>
    </source>
</evidence>
<feature type="domain" description="Fatty acid desaturase" evidence="13">
    <location>
        <begin position="116"/>
        <end position="337"/>
    </location>
</feature>
<keyword evidence="3" id="KW-1003">Cell membrane</keyword>
<sequence>MSAVLPDPLAASYRDPKKPLWLLPALIPAIVATGPVAHLMGQDHAAWYVLPFLVLFVLVPILDWLIGDDTSNPPEAAVPDLERRAFYRWMIYLAIPVGWATTLFNVWFLSTHAVPWYGVVTTVIINGFMLGLVMNMSHELGHKKEWLPRKAALFNLSLGAYTHFCIEHNRGHHRHVATPEDPASSKMGETIYRFMFREMPGAYFRGWDLEVERLERQGKSAWSLDNEIVQGWIGTAIVWGGMTAWLGTQALVLLMVLAFLGAFMLTSANYIEHYGLLRQKKPDGRYEHCQPHHSWNSNHVLSNILTFQLQRHSDHHANPTRSYQSLRSFHDIPTFLPLGYTGMFLVAYVPPLWFAVMDKRVVKATGGDASRINFLPAQRKRLVQTYEMQDTASAA</sequence>
<feature type="transmembrane region" description="Helical" evidence="12">
    <location>
        <begin position="45"/>
        <end position="66"/>
    </location>
</feature>
<dbReference type="PANTHER" id="PTHR38674">
    <property type="entry name" value="ALKANE 1-MONOOXYGENASE 1"/>
    <property type="match status" value="1"/>
</dbReference>
<keyword evidence="4" id="KW-0997">Cell inner membrane</keyword>
<organism evidence="14 15">
    <name type="scientific">Aquabacterium soli</name>
    <dbReference type="NCBI Taxonomy" id="2493092"/>
    <lineage>
        <taxon>Bacteria</taxon>
        <taxon>Pseudomonadati</taxon>
        <taxon>Pseudomonadota</taxon>
        <taxon>Betaproteobacteria</taxon>
        <taxon>Burkholderiales</taxon>
        <taxon>Aquabacterium</taxon>
    </lineage>
</organism>
<evidence type="ECO:0000313" key="14">
    <source>
        <dbReference type="EMBL" id="RRR99948.1"/>
    </source>
</evidence>
<feature type="transmembrane region" description="Helical" evidence="12">
    <location>
        <begin position="335"/>
        <end position="356"/>
    </location>
</feature>
<evidence type="ECO:0000256" key="6">
    <source>
        <dbReference type="ARBA" id="ARBA00022723"/>
    </source>
</evidence>
<dbReference type="GO" id="GO:0006629">
    <property type="term" value="P:lipid metabolic process"/>
    <property type="evidence" value="ECO:0007669"/>
    <property type="project" value="InterPro"/>
</dbReference>
<keyword evidence="5 12" id="KW-0812">Transmembrane</keyword>
<protein>
    <submittedName>
        <fullName evidence="14">Alkane 1-monooxygenase</fullName>
    </submittedName>
</protein>
<dbReference type="InterPro" id="IPR033885">
    <property type="entry name" value="AlkB/XylM"/>
</dbReference>
<keyword evidence="11 12" id="KW-0472">Membrane</keyword>
<evidence type="ECO:0000313" key="15">
    <source>
        <dbReference type="Proteomes" id="UP000269265"/>
    </source>
</evidence>
<keyword evidence="8" id="KW-0560">Oxidoreductase</keyword>
<evidence type="ECO:0000256" key="4">
    <source>
        <dbReference type="ARBA" id="ARBA00022519"/>
    </source>
</evidence>
<reference evidence="14 15" key="1">
    <citation type="submission" date="2018-12" db="EMBL/GenBank/DDBJ databases">
        <title>The whole draft genome of Aquabacterium sp. SJQ9.</title>
        <authorList>
            <person name="Sun L."/>
            <person name="Gao X."/>
            <person name="Chen W."/>
            <person name="Huang K."/>
        </authorList>
    </citation>
    <scope>NUCLEOTIDE SEQUENCE [LARGE SCALE GENOMIC DNA]</scope>
    <source>
        <strain evidence="14 15">SJQ9</strain>
    </source>
</reference>
<keyword evidence="10 14" id="KW-0503">Monooxygenase</keyword>
<feature type="transmembrane region" description="Helical" evidence="12">
    <location>
        <begin position="86"/>
        <end position="108"/>
    </location>
</feature>
<dbReference type="Proteomes" id="UP000269265">
    <property type="component" value="Unassembled WGS sequence"/>
</dbReference>
<evidence type="ECO:0000256" key="9">
    <source>
        <dbReference type="ARBA" id="ARBA00023004"/>
    </source>
</evidence>
<dbReference type="RefSeq" id="WP_125245595.1">
    <property type="nucleotide sequence ID" value="NZ_RSED01000038.1"/>
</dbReference>
<dbReference type="Pfam" id="PF00487">
    <property type="entry name" value="FA_desaturase"/>
    <property type="match status" value="1"/>
</dbReference>
<evidence type="ECO:0000256" key="12">
    <source>
        <dbReference type="SAM" id="Phobius"/>
    </source>
</evidence>
<comment type="caution">
    <text evidence="14">The sequence shown here is derived from an EMBL/GenBank/DDBJ whole genome shotgun (WGS) entry which is preliminary data.</text>
</comment>
<dbReference type="InterPro" id="IPR005804">
    <property type="entry name" value="FA_desaturase_dom"/>
</dbReference>
<feature type="transmembrane region" description="Helical" evidence="12">
    <location>
        <begin position="250"/>
        <end position="271"/>
    </location>
</feature>
<feature type="transmembrane region" description="Helical" evidence="12">
    <location>
        <begin position="20"/>
        <end position="39"/>
    </location>
</feature>
<dbReference type="PANTHER" id="PTHR38674:SF1">
    <property type="entry name" value="ALKANE 1-MONOOXYGENASE 1"/>
    <property type="match status" value="1"/>
</dbReference>
<proteinExistence type="inferred from homology"/>
<gene>
    <name evidence="14" type="ORF">EIP75_23350</name>
</gene>
<dbReference type="GO" id="GO:0046872">
    <property type="term" value="F:metal ion binding"/>
    <property type="evidence" value="ECO:0007669"/>
    <property type="project" value="UniProtKB-KW"/>
</dbReference>
<evidence type="ECO:0000256" key="2">
    <source>
        <dbReference type="ARBA" id="ARBA00010823"/>
    </source>
</evidence>
<evidence type="ECO:0000256" key="7">
    <source>
        <dbReference type="ARBA" id="ARBA00022989"/>
    </source>
</evidence>
<comment type="similarity">
    <text evidence="2">Belongs to the fatty acid desaturase type 1 family. AlkB subfamily.</text>
</comment>
<dbReference type="AlphaFoldDB" id="A0A426UZB1"/>
<dbReference type="CDD" id="cd03512">
    <property type="entry name" value="Alkane-hydroxylase"/>
    <property type="match status" value="1"/>
</dbReference>
<comment type="subcellular location">
    <subcellularLocation>
        <location evidence="1">Cell inner membrane</location>
        <topology evidence="1">Multi-pass membrane protein</topology>
    </subcellularLocation>
</comment>
<dbReference type="GO" id="GO:0005886">
    <property type="term" value="C:plasma membrane"/>
    <property type="evidence" value="ECO:0007669"/>
    <property type="project" value="UniProtKB-SubCell"/>
</dbReference>
<evidence type="ECO:0000256" key="5">
    <source>
        <dbReference type="ARBA" id="ARBA00022692"/>
    </source>
</evidence>
<accession>A0A426UZB1</accession>
<evidence type="ECO:0000259" key="13">
    <source>
        <dbReference type="Pfam" id="PF00487"/>
    </source>
</evidence>
<dbReference type="EMBL" id="RSED01000038">
    <property type="protein sequence ID" value="RRR99948.1"/>
    <property type="molecule type" value="Genomic_DNA"/>
</dbReference>
<keyword evidence="6" id="KW-0479">Metal-binding</keyword>
<name>A0A426UZB1_9BURK</name>
<evidence type="ECO:0000256" key="10">
    <source>
        <dbReference type="ARBA" id="ARBA00023033"/>
    </source>
</evidence>
<dbReference type="OrthoDB" id="4759734at2"/>
<evidence type="ECO:0000256" key="1">
    <source>
        <dbReference type="ARBA" id="ARBA00004429"/>
    </source>
</evidence>
<keyword evidence="15" id="KW-1185">Reference proteome</keyword>